<dbReference type="Gene3D" id="6.10.250.2540">
    <property type="match status" value="1"/>
</dbReference>
<comment type="caution">
    <text evidence="1">The sequence shown here is derived from an EMBL/GenBank/DDBJ whole genome shotgun (WGS) entry which is preliminary data.</text>
</comment>
<protein>
    <recommendedName>
        <fullName evidence="3">t-SNARE coiled-coil homology domain-containing protein</fullName>
    </recommendedName>
</protein>
<evidence type="ECO:0000313" key="1">
    <source>
        <dbReference type="EMBL" id="HJC86815.1"/>
    </source>
</evidence>
<reference evidence="1" key="2">
    <citation type="submission" date="2021-04" db="EMBL/GenBank/DDBJ databases">
        <authorList>
            <person name="Gilroy R."/>
        </authorList>
    </citation>
    <scope>NUCLEOTIDE SEQUENCE</scope>
    <source>
        <strain evidence="1">ChiBcec1-1630</strain>
    </source>
</reference>
<sequence>MDMELREMLTDIISEQIKPVCQRLDKMDERLDGMDKRFETIDKRFEKIDERLDGMDKRFETINERLDGMDKRFEKLEGTVSSIRARQSRDSRKLSDLQLDVKVSERNIRRDIYHLNDEMDTVIEVLRQQGMIPR</sequence>
<dbReference type="Proteomes" id="UP000823922">
    <property type="component" value="Unassembled WGS sequence"/>
</dbReference>
<organism evidence="1 2">
    <name type="scientific">Candidatus Eisenbergiella intestinigallinarum</name>
    <dbReference type="NCBI Taxonomy" id="2838549"/>
    <lineage>
        <taxon>Bacteria</taxon>
        <taxon>Bacillati</taxon>
        <taxon>Bacillota</taxon>
        <taxon>Clostridia</taxon>
        <taxon>Lachnospirales</taxon>
        <taxon>Lachnospiraceae</taxon>
        <taxon>Eisenbergiella</taxon>
    </lineage>
</organism>
<reference evidence="1" key="1">
    <citation type="journal article" date="2021" name="PeerJ">
        <title>Extensive microbial diversity within the chicken gut microbiome revealed by metagenomics and culture.</title>
        <authorList>
            <person name="Gilroy R."/>
            <person name="Ravi A."/>
            <person name="Getino M."/>
            <person name="Pursley I."/>
            <person name="Horton D.L."/>
            <person name="Alikhan N.F."/>
            <person name="Baker D."/>
            <person name="Gharbi K."/>
            <person name="Hall N."/>
            <person name="Watson M."/>
            <person name="Adriaenssens E.M."/>
            <person name="Foster-Nyarko E."/>
            <person name="Jarju S."/>
            <person name="Secka A."/>
            <person name="Antonio M."/>
            <person name="Oren A."/>
            <person name="Chaudhuri R.R."/>
            <person name="La Ragione R."/>
            <person name="Hildebrand F."/>
            <person name="Pallen M.J."/>
        </authorList>
    </citation>
    <scope>NUCLEOTIDE SEQUENCE</scope>
    <source>
        <strain evidence="1">ChiBcec1-1630</strain>
    </source>
</reference>
<dbReference type="AlphaFoldDB" id="A0A9D2QHS0"/>
<dbReference type="EMBL" id="DWVS01000048">
    <property type="protein sequence ID" value="HJC86815.1"/>
    <property type="molecule type" value="Genomic_DNA"/>
</dbReference>
<name>A0A9D2QHS0_9FIRM</name>
<evidence type="ECO:0008006" key="3">
    <source>
        <dbReference type="Google" id="ProtNLM"/>
    </source>
</evidence>
<dbReference type="SUPFAM" id="SSF57997">
    <property type="entry name" value="Tropomyosin"/>
    <property type="match status" value="1"/>
</dbReference>
<gene>
    <name evidence="1" type="ORF">H9926_02230</name>
</gene>
<dbReference type="Gene3D" id="1.20.5.110">
    <property type="match status" value="1"/>
</dbReference>
<evidence type="ECO:0000313" key="2">
    <source>
        <dbReference type="Proteomes" id="UP000823922"/>
    </source>
</evidence>
<accession>A0A9D2QHS0</accession>
<proteinExistence type="predicted"/>